<feature type="DNA-binding region" description="H-T-H motif" evidence="2">
    <location>
        <begin position="21"/>
        <end position="40"/>
    </location>
</feature>
<proteinExistence type="predicted"/>
<dbReference type="PROSITE" id="PS50977">
    <property type="entry name" value="HTH_TETR_2"/>
    <property type="match status" value="1"/>
</dbReference>
<dbReference type="InterPro" id="IPR036271">
    <property type="entry name" value="Tet_transcr_reg_TetR-rel_C_sf"/>
</dbReference>
<keyword evidence="5" id="KW-1185">Reference proteome</keyword>
<sequence>MKARIMKGFLEEVHEKSMKFTMDDLAKRLGISKRTLYEHFSSKTDILDAIIDSTLNEFDEKTEMIIQDPELSLLEKIKKVITVIPKYNDFYNWQILDQMKKSHPAQWERVNSALNEWDDLRKLIEQGIREGLIVEQNVSLLMKLIIDATNSTMDRQFFYENSITVTEALDSIVDILLFGFITKNPK</sequence>
<reference evidence="5" key="1">
    <citation type="submission" date="2017-02" db="EMBL/GenBank/DDBJ databases">
        <authorList>
            <person name="Varghese N."/>
            <person name="Submissions S."/>
        </authorList>
    </citation>
    <scope>NUCLEOTIDE SEQUENCE [LARGE SCALE GENOMIC DNA]</scope>
    <source>
        <strain evidence="5">DSM 23966</strain>
    </source>
</reference>
<organism evidence="4 5">
    <name type="scientific">Sporosarcina newyorkensis</name>
    <dbReference type="NCBI Taxonomy" id="759851"/>
    <lineage>
        <taxon>Bacteria</taxon>
        <taxon>Bacillati</taxon>
        <taxon>Bacillota</taxon>
        <taxon>Bacilli</taxon>
        <taxon>Bacillales</taxon>
        <taxon>Caryophanaceae</taxon>
        <taxon>Sporosarcina</taxon>
    </lineage>
</organism>
<dbReference type="PANTHER" id="PTHR43479">
    <property type="entry name" value="ACREF/ENVCD OPERON REPRESSOR-RELATED"/>
    <property type="match status" value="1"/>
</dbReference>
<evidence type="ECO:0000256" key="1">
    <source>
        <dbReference type="ARBA" id="ARBA00023125"/>
    </source>
</evidence>
<evidence type="ECO:0000256" key="2">
    <source>
        <dbReference type="PROSITE-ProRule" id="PRU00335"/>
    </source>
</evidence>
<dbReference type="SUPFAM" id="SSF48498">
    <property type="entry name" value="Tetracyclin repressor-like, C-terminal domain"/>
    <property type="match status" value="1"/>
</dbReference>
<dbReference type="Pfam" id="PF00440">
    <property type="entry name" value="TetR_N"/>
    <property type="match status" value="1"/>
</dbReference>
<dbReference type="EMBL" id="FUYJ01000009">
    <property type="protein sequence ID" value="SKB05591.1"/>
    <property type="molecule type" value="Genomic_DNA"/>
</dbReference>
<dbReference type="InterPro" id="IPR009057">
    <property type="entry name" value="Homeodomain-like_sf"/>
</dbReference>
<dbReference type="GO" id="GO:0003677">
    <property type="term" value="F:DNA binding"/>
    <property type="evidence" value="ECO:0007669"/>
    <property type="project" value="UniProtKB-UniRule"/>
</dbReference>
<dbReference type="PANTHER" id="PTHR43479:SF11">
    <property type="entry name" value="ACREF_ENVCD OPERON REPRESSOR-RELATED"/>
    <property type="match status" value="1"/>
</dbReference>
<keyword evidence="1 2" id="KW-0238">DNA-binding</keyword>
<dbReference type="SUPFAM" id="SSF46689">
    <property type="entry name" value="Homeodomain-like"/>
    <property type="match status" value="1"/>
</dbReference>
<feature type="domain" description="HTH tetR-type" evidence="3">
    <location>
        <begin position="1"/>
        <end position="58"/>
    </location>
</feature>
<evidence type="ECO:0000313" key="4">
    <source>
        <dbReference type="EMBL" id="SKB05591.1"/>
    </source>
</evidence>
<dbReference type="RefSeq" id="WP_078818612.1">
    <property type="nucleotide sequence ID" value="NZ_FUYJ01000009.1"/>
</dbReference>
<evidence type="ECO:0000259" key="3">
    <source>
        <dbReference type="PROSITE" id="PS50977"/>
    </source>
</evidence>
<dbReference type="Gene3D" id="1.10.357.10">
    <property type="entry name" value="Tetracycline Repressor, domain 2"/>
    <property type="match status" value="1"/>
</dbReference>
<protein>
    <submittedName>
        <fullName evidence="4">Transcriptional regulator, TetR family</fullName>
    </submittedName>
</protein>
<accession>A0A1T4YWB5</accession>
<dbReference type="InterPro" id="IPR023772">
    <property type="entry name" value="DNA-bd_HTH_TetR-type_CS"/>
</dbReference>
<dbReference type="AlphaFoldDB" id="A0A1T4YWB5"/>
<dbReference type="Proteomes" id="UP000190042">
    <property type="component" value="Unassembled WGS sequence"/>
</dbReference>
<evidence type="ECO:0000313" key="5">
    <source>
        <dbReference type="Proteomes" id="UP000190042"/>
    </source>
</evidence>
<dbReference type="PROSITE" id="PS01081">
    <property type="entry name" value="HTH_TETR_1"/>
    <property type="match status" value="1"/>
</dbReference>
<gene>
    <name evidence="4" type="ORF">SAMN04244570_3686</name>
</gene>
<dbReference type="InterPro" id="IPR001647">
    <property type="entry name" value="HTH_TetR"/>
</dbReference>
<dbReference type="InterPro" id="IPR050624">
    <property type="entry name" value="HTH-type_Tx_Regulator"/>
</dbReference>
<name>A0A1T4YWB5_9BACL</name>
<dbReference type="Gene3D" id="1.10.10.60">
    <property type="entry name" value="Homeodomain-like"/>
    <property type="match status" value="1"/>
</dbReference>